<organism evidence="1 2">
    <name type="scientific">Bauhinia variegata</name>
    <name type="common">Purple orchid tree</name>
    <name type="synonym">Phanera variegata</name>
    <dbReference type="NCBI Taxonomy" id="167791"/>
    <lineage>
        <taxon>Eukaryota</taxon>
        <taxon>Viridiplantae</taxon>
        <taxon>Streptophyta</taxon>
        <taxon>Embryophyta</taxon>
        <taxon>Tracheophyta</taxon>
        <taxon>Spermatophyta</taxon>
        <taxon>Magnoliopsida</taxon>
        <taxon>eudicotyledons</taxon>
        <taxon>Gunneridae</taxon>
        <taxon>Pentapetalae</taxon>
        <taxon>rosids</taxon>
        <taxon>fabids</taxon>
        <taxon>Fabales</taxon>
        <taxon>Fabaceae</taxon>
        <taxon>Cercidoideae</taxon>
        <taxon>Cercideae</taxon>
        <taxon>Bauhiniinae</taxon>
        <taxon>Bauhinia</taxon>
    </lineage>
</organism>
<evidence type="ECO:0000313" key="2">
    <source>
        <dbReference type="Proteomes" id="UP000828941"/>
    </source>
</evidence>
<comment type="caution">
    <text evidence="1">The sequence shown here is derived from an EMBL/GenBank/DDBJ whole genome shotgun (WGS) entry which is preliminary data.</text>
</comment>
<reference evidence="1 2" key="1">
    <citation type="journal article" date="2022" name="DNA Res.">
        <title>Chromosomal-level genome assembly of the orchid tree Bauhinia variegata (Leguminosae; Cercidoideae) supports the allotetraploid origin hypothesis of Bauhinia.</title>
        <authorList>
            <person name="Zhong Y."/>
            <person name="Chen Y."/>
            <person name="Zheng D."/>
            <person name="Pang J."/>
            <person name="Liu Y."/>
            <person name="Luo S."/>
            <person name="Meng S."/>
            <person name="Qian L."/>
            <person name="Wei D."/>
            <person name="Dai S."/>
            <person name="Zhou R."/>
        </authorList>
    </citation>
    <scope>NUCLEOTIDE SEQUENCE [LARGE SCALE GENOMIC DNA]</scope>
    <source>
        <strain evidence="1">BV-YZ2020</strain>
    </source>
</reference>
<dbReference type="Proteomes" id="UP000828941">
    <property type="component" value="Chromosome 12"/>
</dbReference>
<protein>
    <submittedName>
        <fullName evidence="1">Uncharacterized protein</fullName>
    </submittedName>
</protein>
<proteinExistence type="predicted"/>
<accession>A0ACB9LCH6</accession>
<dbReference type="EMBL" id="CM039437">
    <property type="protein sequence ID" value="KAI4307148.1"/>
    <property type="molecule type" value="Genomic_DNA"/>
</dbReference>
<keyword evidence="2" id="KW-1185">Reference proteome</keyword>
<evidence type="ECO:0000313" key="1">
    <source>
        <dbReference type="EMBL" id="KAI4307148.1"/>
    </source>
</evidence>
<name>A0ACB9LCH6_BAUVA</name>
<sequence>MKLESLLELGFLAGFDCNIENGQKQASEWVKPEGNLHLGTRLEFQQNQERVADLVNGVSSSISPIKVTGDMQPAGSPSKMMAPSTPIEANSASVSFIYIYESDDEPNVTQLPITDAQGRVSVSGKEKISQKI</sequence>
<gene>
    <name evidence="1" type="ORF">L6164_030365</name>
</gene>